<organism evidence="3 4">
    <name type="scientific">Trametes pubescens</name>
    <name type="common">White-rot fungus</name>
    <dbReference type="NCBI Taxonomy" id="154538"/>
    <lineage>
        <taxon>Eukaryota</taxon>
        <taxon>Fungi</taxon>
        <taxon>Dikarya</taxon>
        <taxon>Basidiomycota</taxon>
        <taxon>Agaricomycotina</taxon>
        <taxon>Agaricomycetes</taxon>
        <taxon>Polyporales</taxon>
        <taxon>Polyporaceae</taxon>
        <taxon>Trametes</taxon>
    </lineage>
</organism>
<feature type="compositionally biased region" description="Low complexity" evidence="1">
    <location>
        <begin position="742"/>
        <end position="753"/>
    </location>
</feature>
<evidence type="ECO:0000256" key="1">
    <source>
        <dbReference type="SAM" id="MobiDB-lite"/>
    </source>
</evidence>
<feature type="compositionally biased region" description="Low complexity" evidence="1">
    <location>
        <begin position="323"/>
        <end position="337"/>
    </location>
</feature>
<accession>A0A1M2VUE0</accession>
<dbReference type="OMA" id="QSWKEWA"/>
<protein>
    <submittedName>
        <fullName evidence="3">Phosphatidate phosphatase APP1</fullName>
    </submittedName>
</protein>
<dbReference type="AlphaFoldDB" id="A0A1M2VUE0"/>
<feature type="region of interest" description="Disordered" evidence="1">
    <location>
        <begin position="735"/>
        <end position="755"/>
    </location>
</feature>
<dbReference type="Pfam" id="PF09949">
    <property type="entry name" value="APP1_cat"/>
    <property type="match status" value="1"/>
</dbReference>
<sequence>MSEDMPPSSWRSLASAAGRSLKGYVAQQRELKQSYPSWRGTPPQDSDATPKKQSWGQWAGQKLRRGSQSEYDVSGDRITIFPGWATRRYREPQRDGQDGVFDAINFLLSCAGSYGRADAQFDIDVFVSGYTCKLTGVGFNTKAGRAFLRLAKSYAALPKLSVGTGMSTAITPMSRSTEELLAHAHLPPPPDQITDESEMQALDDKLRRIEFDVRSVDSGRSGYDAPSLDYSSDSHSSRPPSASSASSTYSGSGPGYSRSSGSSPPASATPLGLGAGSSDLQRWHANLEARLHPFWSSALVNRTVRLSLYAADPTLYEDGATDESASSGSSGSPEKSPILTREVITAADGSFQVKFSVPWEQMCVHPGALHIAFGGPGLEQDLFVVAELLAPPSPGPGTPATPHGPTPRYMPRFPAPVTVSTSIAIPLSCSSVRVISDIDDTIKLSGILGGARAVFHNVFVKDLRDSVIRGMGDWYTGMWKRGVRFHYVSNGPFELLPIVNEFLQIARLPPGSIRLRSYGGRSLFNGLLSAPAMRKRTGVLDVLNHFPEAHFILVGDSGEQDLELYAELARERPDQVVGIFIRDAGVRGEDIRPIDDPTGAEAYRGGVDAAFGLSGSAPAGGGMRGAGRRMVGRYGPSRSMSDATPGASTSSKPPGRARSGSDVSTPSGGPSPTTEYFSSAPRTHSPITEEPSGTPPMGFKAEADRDVTPSSFPPQGFARLQGTLEWTDARARWQPQLPPPRQASSQSSQSSVSDAEKKRWELQVRLWRARAEVPPSIPIRIFREPEECVEAAGILDRLQVPISK</sequence>
<feature type="compositionally biased region" description="Polar residues" evidence="1">
    <location>
        <begin position="43"/>
        <end position="56"/>
    </location>
</feature>
<dbReference type="GO" id="GO:0008195">
    <property type="term" value="F:phosphatidate phosphatase activity"/>
    <property type="evidence" value="ECO:0007669"/>
    <property type="project" value="InterPro"/>
</dbReference>
<feature type="region of interest" description="Disordered" evidence="1">
    <location>
        <begin position="218"/>
        <end position="273"/>
    </location>
</feature>
<dbReference type="EMBL" id="MNAD01000670">
    <property type="protein sequence ID" value="OJT11213.1"/>
    <property type="molecule type" value="Genomic_DNA"/>
</dbReference>
<dbReference type="PANTHER" id="PTHR28208:SF3">
    <property type="entry name" value="PHOSPHATIDATE PHOSPHATASE APP1"/>
    <property type="match status" value="1"/>
</dbReference>
<name>A0A1M2VUE0_TRAPU</name>
<dbReference type="STRING" id="154538.A0A1M2VUE0"/>
<dbReference type="PANTHER" id="PTHR28208">
    <property type="entry name" value="PHOSPHATIDATE PHOSPHATASE APP1"/>
    <property type="match status" value="1"/>
</dbReference>
<keyword evidence="4" id="KW-1185">Reference proteome</keyword>
<feature type="region of interest" description="Disordered" evidence="1">
    <location>
        <begin position="32"/>
        <end position="70"/>
    </location>
</feature>
<feature type="compositionally biased region" description="Polar residues" evidence="1">
    <location>
        <begin position="638"/>
        <end position="652"/>
    </location>
</feature>
<dbReference type="GO" id="GO:0030479">
    <property type="term" value="C:actin cortical patch"/>
    <property type="evidence" value="ECO:0007669"/>
    <property type="project" value="TreeGrafter"/>
</dbReference>
<feature type="domain" description="Phosphatidate phosphatase APP1 catalytic" evidence="2">
    <location>
        <begin position="432"/>
        <end position="583"/>
    </location>
</feature>
<feature type="region of interest" description="Disordered" evidence="1">
    <location>
        <begin position="319"/>
        <end position="338"/>
    </location>
</feature>
<comment type="caution">
    <text evidence="3">The sequence shown here is derived from an EMBL/GenBank/DDBJ whole genome shotgun (WGS) entry which is preliminary data.</text>
</comment>
<gene>
    <name evidence="3" type="ORF">TRAPUB_12257</name>
</gene>
<evidence type="ECO:0000259" key="2">
    <source>
        <dbReference type="Pfam" id="PF09949"/>
    </source>
</evidence>
<evidence type="ECO:0000313" key="4">
    <source>
        <dbReference type="Proteomes" id="UP000184267"/>
    </source>
</evidence>
<reference evidence="3 4" key="1">
    <citation type="submission" date="2016-10" db="EMBL/GenBank/DDBJ databases">
        <title>Genome sequence of the basidiomycete white-rot fungus Trametes pubescens.</title>
        <authorList>
            <person name="Makela M.R."/>
            <person name="Granchi Z."/>
            <person name="Peng M."/>
            <person name="De Vries R.P."/>
            <person name="Grigoriev I."/>
            <person name="Riley R."/>
            <person name="Hilden K."/>
        </authorList>
    </citation>
    <scope>NUCLEOTIDE SEQUENCE [LARGE SCALE GENOMIC DNA]</scope>
    <source>
        <strain evidence="3 4">FBCC735</strain>
    </source>
</reference>
<feature type="compositionally biased region" description="Polar residues" evidence="1">
    <location>
        <begin position="661"/>
        <end position="686"/>
    </location>
</feature>
<dbReference type="InterPro" id="IPR019236">
    <property type="entry name" value="APP1_cat"/>
</dbReference>
<dbReference type="InterPro" id="IPR052935">
    <property type="entry name" value="Mg2+_PAP"/>
</dbReference>
<evidence type="ECO:0000313" key="3">
    <source>
        <dbReference type="EMBL" id="OJT11213.1"/>
    </source>
</evidence>
<feature type="region of interest" description="Disordered" evidence="1">
    <location>
        <begin position="615"/>
        <end position="715"/>
    </location>
</feature>
<feature type="compositionally biased region" description="Low complexity" evidence="1">
    <location>
        <begin position="225"/>
        <end position="272"/>
    </location>
</feature>
<dbReference type="Proteomes" id="UP000184267">
    <property type="component" value="Unassembled WGS sequence"/>
</dbReference>
<dbReference type="OrthoDB" id="2117591at2759"/>
<proteinExistence type="predicted"/>